<dbReference type="AlphaFoldDB" id="A0A4C1VY13"/>
<name>A0A4C1VY13_EUMVA</name>
<evidence type="ECO:0000313" key="2">
    <source>
        <dbReference type="Proteomes" id="UP000299102"/>
    </source>
</evidence>
<accession>A0A4C1VY13</accession>
<reference evidence="1 2" key="1">
    <citation type="journal article" date="2019" name="Commun. Biol.">
        <title>The bagworm genome reveals a unique fibroin gene that provides high tensile strength.</title>
        <authorList>
            <person name="Kono N."/>
            <person name="Nakamura H."/>
            <person name="Ohtoshi R."/>
            <person name="Tomita M."/>
            <person name="Numata K."/>
            <person name="Arakawa K."/>
        </authorList>
    </citation>
    <scope>NUCLEOTIDE SEQUENCE [LARGE SCALE GENOMIC DNA]</scope>
</reference>
<dbReference type="EMBL" id="BGZK01000444">
    <property type="protein sequence ID" value="GBP43918.1"/>
    <property type="molecule type" value="Genomic_DNA"/>
</dbReference>
<comment type="caution">
    <text evidence="1">The sequence shown here is derived from an EMBL/GenBank/DDBJ whole genome shotgun (WGS) entry which is preliminary data.</text>
</comment>
<proteinExistence type="predicted"/>
<gene>
    <name evidence="1" type="ORF">EVAR_41775_1</name>
</gene>
<keyword evidence="2" id="KW-1185">Reference proteome</keyword>
<organism evidence="1 2">
    <name type="scientific">Eumeta variegata</name>
    <name type="common">Bagworm moth</name>
    <name type="synonym">Eumeta japonica</name>
    <dbReference type="NCBI Taxonomy" id="151549"/>
    <lineage>
        <taxon>Eukaryota</taxon>
        <taxon>Metazoa</taxon>
        <taxon>Ecdysozoa</taxon>
        <taxon>Arthropoda</taxon>
        <taxon>Hexapoda</taxon>
        <taxon>Insecta</taxon>
        <taxon>Pterygota</taxon>
        <taxon>Neoptera</taxon>
        <taxon>Endopterygota</taxon>
        <taxon>Lepidoptera</taxon>
        <taxon>Glossata</taxon>
        <taxon>Ditrysia</taxon>
        <taxon>Tineoidea</taxon>
        <taxon>Psychidae</taxon>
        <taxon>Oiketicinae</taxon>
        <taxon>Eumeta</taxon>
    </lineage>
</organism>
<protein>
    <submittedName>
        <fullName evidence="1">Uncharacterized protein</fullName>
    </submittedName>
</protein>
<evidence type="ECO:0000313" key="1">
    <source>
        <dbReference type="EMBL" id="GBP43918.1"/>
    </source>
</evidence>
<dbReference type="Proteomes" id="UP000299102">
    <property type="component" value="Unassembled WGS sequence"/>
</dbReference>
<sequence>MYGTVLVDEAEKVCGANKRTNVSEKDNEWWNSEVRPTSPLRPFDDINFFIFTERKVYKRQITARDRARAVGGATSGPRPAASIVFIFINSS</sequence>